<accession>A0A0F9AGQ2</accession>
<name>A0A0F9AGQ2_9ZZZZ</name>
<proteinExistence type="predicted"/>
<feature type="compositionally biased region" description="Basic and acidic residues" evidence="1">
    <location>
        <begin position="14"/>
        <end position="29"/>
    </location>
</feature>
<organism evidence="2">
    <name type="scientific">marine sediment metagenome</name>
    <dbReference type="NCBI Taxonomy" id="412755"/>
    <lineage>
        <taxon>unclassified sequences</taxon>
        <taxon>metagenomes</taxon>
        <taxon>ecological metagenomes</taxon>
    </lineage>
</organism>
<protein>
    <submittedName>
        <fullName evidence="2">Uncharacterized protein</fullName>
    </submittedName>
</protein>
<feature type="compositionally biased region" description="Polar residues" evidence="1">
    <location>
        <begin position="1"/>
        <end position="10"/>
    </location>
</feature>
<evidence type="ECO:0000256" key="1">
    <source>
        <dbReference type="SAM" id="MobiDB-lite"/>
    </source>
</evidence>
<dbReference type="EMBL" id="LAZR01042814">
    <property type="protein sequence ID" value="KKL08605.1"/>
    <property type="molecule type" value="Genomic_DNA"/>
</dbReference>
<gene>
    <name evidence="2" type="ORF">LCGC14_2574220</name>
</gene>
<feature type="region of interest" description="Disordered" evidence="1">
    <location>
        <begin position="1"/>
        <end position="29"/>
    </location>
</feature>
<comment type="caution">
    <text evidence="2">The sequence shown here is derived from an EMBL/GenBank/DDBJ whole genome shotgun (WGS) entry which is preliminary data.</text>
</comment>
<sequence>MRKNSMTSQFLPDIFRETEDPDDNDLRYNRTVHNEPELTEVEKAVHSLERREGKSDDSDKEPHMGKCILCHINKATVPDRETPWSTRKKICGPCHGKRLESDLRTIIATTTKGRAK</sequence>
<dbReference type="AlphaFoldDB" id="A0A0F9AGQ2"/>
<evidence type="ECO:0000313" key="2">
    <source>
        <dbReference type="EMBL" id="KKL08605.1"/>
    </source>
</evidence>
<reference evidence="2" key="1">
    <citation type="journal article" date="2015" name="Nature">
        <title>Complex archaea that bridge the gap between prokaryotes and eukaryotes.</title>
        <authorList>
            <person name="Spang A."/>
            <person name="Saw J.H."/>
            <person name="Jorgensen S.L."/>
            <person name="Zaremba-Niedzwiedzka K."/>
            <person name="Martijn J."/>
            <person name="Lind A.E."/>
            <person name="van Eijk R."/>
            <person name="Schleper C."/>
            <person name="Guy L."/>
            <person name="Ettema T.J."/>
        </authorList>
    </citation>
    <scope>NUCLEOTIDE SEQUENCE</scope>
</reference>